<dbReference type="RefSeq" id="WP_072747863.1">
    <property type="nucleotide sequence ID" value="NZ_FOHL01000008.1"/>
</dbReference>
<evidence type="ECO:0008006" key="3">
    <source>
        <dbReference type="Google" id="ProtNLM"/>
    </source>
</evidence>
<dbReference type="Proteomes" id="UP000184066">
    <property type="component" value="Unassembled WGS sequence"/>
</dbReference>
<keyword evidence="2" id="KW-1185">Reference proteome</keyword>
<dbReference type="SUPFAM" id="SSF53474">
    <property type="entry name" value="alpha/beta-Hydrolases"/>
    <property type="match status" value="1"/>
</dbReference>
<reference evidence="1 2" key="1">
    <citation type="submission" date="2016-12" db="EMBL/GenBank/DDBJ databases">
        <authorList>
            <person name="Song W.-J."/>
            <person name="Kurnit D.M."/>
        </authorList>
    </citation>
    <scope>NUCLEOTIDE SEQUENCE [LARGE SCALE GENOMIC DNA]</scope>
    <source>
        <strain evidence="1 2">CGMCC 1.10808</strain>
    </source>
</reference>
<proteinExistence type="predicted"/>
<organism evidence="1 2">
    <name type="scientific">Oceanicella actignis</name>
    <dbReference type="NCBI Taxonomy" id="1189325"/>
    <lineage>
        <taxon>Bacteria</taxon>
        <taxon>Pseudomonadati</taxon>
        <taxon>Pseudomonadota</taxon>
        <taxon>Alphaproteobacteria</taxon>
        <taxon>Rhodobacterales</taxon>
        <taxon>Paracoccaceae</taxon>
        <taxon>Oceanicella</taxon>
    </lineage>
</organism>
<dbReference type="EMBL" id="FRDL01000008">
    <property type="protein sequence ID" value="SHN72223.1"/>
    <property type="molecule type" value="Genomic_DNA"/>
</dbReference>
<dbReference type="OrthoDB" id="7303283at2"/>
<name>A0A1M7TNL3_9RHOB</name>
<accession>A0A1M7TNL3</accession>
<evidence type="ECO:0000313" key="1">
    <source>
        <dbReference type="EMBL" id="SHN72223.1"/>
    </source>
</evidence>
<dbReference type="STRING" id="1189325.SAMN04488119_10852"/>
<sequence length="353" mass="36378">MTLMHVTATKRGLALHAPGRQDRAAPGRALAGRLARALEALPQGAPVAVLVHGYRYSPLAPAADPHALLYDPRRGARWPAALGFSAEDPRDGLCIGFGWPASAGHVRSLLRHGRNGFAQVYRRAAGAGDLLAELLTLVNAIRPDLRCGVFAHSLGARVALRALGAPGVGPVVLLGAAEHASAARAALGAAGAAGPQVVNVISRQNDLFDAMFERFAPAPAGAPGGALGREGLGARRPDWIDLQLDHPAVEAWLAARGVPLGDARAPVCHWSFYARRNAMAFYACILRRPGAWSPAAMRAAGVPEVLAPRWARLAPLRAATAGAGFSVGGLRARAARALGAAGAGRPAEGGALA</sequence>
<dbReference type="InterPro" id="IPR029058">
    <property type="entry name" value="AB_hydrolase_fold"/>
</dbReference>
<dbReference type="AlphaFoldDB" id="A0A1M7TNL3"/>
<evidence type="ECO:0000313" key="2">
    <source>
        <dbReference type="Proteomes" id="UP000184066"/>
    </source>
</evidence>
<protein>
    <recommendedName>
        <fullName evidence="3">Alpha/beta hydrolase family protein</fullName>
    </recommendedName>
</protein>
<gene>
    <name evidence="1" type="ORF">SAMN05216200_10853</name>
</gene>